<dbReference type="PANTHER" id="PTHR34406">
    <property type="entry name" value="PROTEIN YCEI"/>
    <property type="match status" value="1"/>
</dbReference>
<name>A0A2W5THN5_9BACT</name>
<evidence type="ECO:0000256" key="1">
    <source>
        <dbReference type="SAM" id="SignalP"/>
    </source>
</evidence>
<feature type="chain" id="PRO_5015963682" evidence="1">
    <location>
        <begin position="24"/>
        <end position="211"/>
    </location>
</feature>
<sequence>MIRSSLLASVSAVLLLTGCPDPAKNKPQAVVEAPKAAPAAVAQPIENAATYTFSNEGSKFGFVGAKVTGKHEGGFNMFEGTIELPGADFSKARVKATVATKSTFTDSEKLTGHLQSADFFDVEKFPEATFVSTAIKPNGDKFDVTGDLTLHGVTKSITFPATLKVEGDAVTAKADFAINRKDFGIVYAGKADDLISDNVAIALDLTAKKRG</sequence>
<keyword evidence="1" id="KW-0732">Signal</keyword>
<feature type="domain" description="Lipid/polyisoprenoid-binding YceI-like" evidence="2">
    <location>
        <begin position="50"/>
        <end position="208"/>
    </location>
</feature>
<organism evidence="3 4">
    <name type="scientific">Archangium gephyra</name>
    <dbReference type="NCBI Taxonomy" id="48"/>
    <lineage>
        <taxon>Bacteria</taxon>
        <taxon>Pseudomonadati</taxon>
        <taxon>Myxococcota</taxon>
        <taxon>Myxococcia</taxon>
        <taxon>Myxococcales</taxon>
        <taxon>Cystobacterineae</taxon>
        <taxon>Archangiaceae</taxon>
        <taxon>Archangium</taxon>
    </lineage>
</organism>
<gene>
    <name evidence="3" type="ORF">DI536_14490</name>
</gene>
<protein>
    <submittedName>
        <fullName evidence="3">YceI family protein</fullName>
    </submittedName>
</protein>
<feature type="signal peptide" evidence="1">
    <location>
        <begin position="1"/>
        <end position="23"/>
    </location>
</feature>
<dbReference type="SUPFAM" id="SSF101874">
    <property type="entry name" value="YceI-like"/>
    <property type="match status" value="1"/>
</dbReference>
<dbReference type="SMART" id="SM00867">
    <property type="entry name" value="YceI"/>
    <property type="match status" value="1"/>
</dbReference>
<proteinExistence type="predicted"/>
<comment type="caution">
    <text evidence="3">The sequence shown here is derived from an EMBL/GenBank/DDBJ whole genome shotgun (WGS) entry which is preliminary data.</text>
</comment>
<dbReference type="Gene3D" id="2.40.128.110">
    <property type="entry name" value="Lipid/polyisoprenoid-binding, YceI-like"/>
    <property type="match status" value="1"/>
</dbReference>
<dbReference type="Pfam" id="PF04264">
    <property type="entry name" value="YceI"/>
    <property type="match status" value="1"/>
</dbReference>
<dbReference type="Proteomes" id="UP000249061">
    <property type="component" value="Unassembled WGS sequence"/>
</dbReference>
<reference evidence="3 4" key="1">
    <citation type="submission" date="2017-08" db="EMBL/GenBank/DDBJ databases">
        <title>Infants hospitalized years apart are colonized by the same room-sourced microbial strains.</title>
        <authorList>
            <person name="Brooks B."/>
            <person name="Olm M.R."/>
            <person name="Firek B.A."/>
            <person name="Baker R."/>
            <person name="Thomas B.C."/>
            <person name="Morowitz M.J."/>
            <person name="Banfield J.F."/>
        </authorList>
    </citation>
    <scope>NUCLEOTIDE SEQUENCE [LARGE SCALE GENOMIC DNA]</scope>
    <source>
        <strain evidence="3">S2_003_000_R2_14</strain>
    </source>
</reference>
<dbReference type="InterPro" id="IPR007372">
    <property type="entry name" value="Lipid/polyisoprenoid-bd_YceI"/>
</dbReference>
<dbReference type="AlphaFoldDB" id="A0A2W5THN5"/>
<evidence type="ECO:0000259" key="2">
    <source>
        <dbReference type="SMART" id="SM00867"/>
    </source>
</evidence>
<dbReference type="InterPro" id="IPR036761">
    <property type="entry name" value="TTHA0802/YceI-like_sf"/>
</dbReference>
<dbReference type="EMBL" id="QFQP01000011">
    <property type="protein sequence ID" value="PZR12773.1"/>
    <property type="molecule type" value="Genomic_DNA"/>
</dbReference>
<dbReference type="PANTHER" id="PTHR34406:SF1">
    <property type="entry name" value="PROTEIN YCEI"/>
    <property type="match status" value="1"/>
</dbReference>
<evidence type="ECO:0000313" key="3">
    <source>
        <dbReference type="EMBL" id="PZR12773.1"/>
    </source>
</evidence>
<dbReference type="PROSITE" id="PS51257">
    <property type="entry name" value="PROKAR_LIPOPROTEIN"/>
    <property type="match status" value="1"/>
</dbReference>
<accession>A0A2W5THN5</accession>
<evidence type="ECO:0000313" key="4">
    <source>
        <dbReference type="Proteomes" id="UP000249061"/>
    </source>
</evidence>